<dbReference type="AlphaFoldDB" id="A0A6G9QIV4"/>
<dbReference type="InterPro" id="IPR023198">
    <property type="entry name" value="PGP-like_dom2"/>
</dbReference>
<dbReference type="Gene3D" id="3.40.50.1000">
    <property type="entry name" value="HAD superfamily/HAD-like"/>
    <property type="match status" value="1"/>
</dbReference>
<dbReference type="Pfam" id="PF13419">
    <property type="entry name" value="HAD_2"/>
    <property type="match status" value="1"/>
</dbReference>
<protein>
    <submittedName>
        <fullName evidence="1">HAD-IA family hydrolase</fullName>
    </submittedName>
</protein>
<dbReference type="Gene3D" id="1.10.150.240">
    <property type="entry name" value="Putative phosphatase, domain 2"/>
    <property type="match status" value="1"/>
</dbReference>
<gene>
    <name evidence="1" type="ORF">HBH39_07385</name>
</gene>
<dbReference type="GO" id="GO:0006281">
    <property type="term" value="P:DNA repair"/>
    <property type="evidence" value="ECO:0007669"/>
    <property type="project" value="TreeGrafter"/>
</dbReference>
<evidence type="ECO:0000313" key="2">
    <source>
        <dbReference type="Proteomes" id="UP000502608"/>
    </source>
</evidence>
<dbReference type="SFLD" id="SFLDS00003">
    <property type="entry name" value="Haloacid_Dehalogenase"/>
    <property type="match status" value="1"/>
</dbReference>
<dbReference type="NCBIfam" id="TIGR01549">
    <property type="entry name" value="HAD-SF-IA-v1"/>
    <property type="match status" value="1"/>
</dbReference>
<dbReference type="EMBL" id="CP050313">
    <property type="protein sequence ID" value="QIR14328.1"/>
    <property type="molecule type" value="Genomic_DNA"/>
</dbReference>
<dbReference type="GO" id="GO:0008967">
    <property type="term" value="F:phosphoglycolate phosphatase activity"/>
    <property type="evidence" value="ECO:0007669"/>
    <property type="project" value="TreeGrafter"/>
</dbReference>
<dbReference type="GO" id="GO:0005829">
    <property type="term" value="C:cytosol"/>
    <property type="evidence" value="ECO:0007669"/>
    <property type="project" value="TreeGrafter"/>
</dbReference>
<proteinExistence type="predicted"/>
<dbReference type="RefSeq" id="WP_167676980.1">
    <property type="nucleotide sequence ID" value="NZ_CP050313.1"/>
</dbReference>
<evidence type="ECO:0000313" key="1">
    <source>
        <dbReference type="EMBL" id="QIR14328.1"/>
    </source>
</evidence>
<dbReference type="InterPro" id="IPR036412">
    <property type="entry name" value="HAD-like_sf"/>
</dbReference>
<dbReference type="PANTHER" id="PTHR43434">
    <property type="entry name" value="PHOSPHOGLYCOLATE PHOSPHATASE"/>
    <property type="match status" value="1"/>
</dbReference>
<dbReference type="SFLD" id="SFLDG01129">
    <property type="entry name" value="C1.5:_HAD__Beta-PGM__Phosphata"/>
    <property type="match status" value="1"/>
</dbReference>
<dbReference type="InterPro" id="IPR050155">
    <property type="entry name" value="HAD-like_hydrolase_sf"/>
</dbReference>
<dbReference type="KEGG" id="saes:HBH39_07385"/>
<dbReference type="InterPro" id="IPR006439">
    <property type="entry name" value="HAD-SF_hydro_IA"/>
</dbReference>
<dbReference type="InterPro" id="IPR023214">
    <property type="entry name" value="HAD_sf"/>
</dbReference>
<dbReference type="Proteomes" id="UP000502608">
    <property type="component" value="Chromosome"/>
</dbReference>
<keyword evidence="2" id="KW-1185">Reference proteome</keyword>
<reference evidence="1 2" key="1">
    <citation type="submission" date="2020-03" db="EMBL/GenBank/DDBJ databases">
        <title>Complete genome sequence of Shewanella sp.</title>
        <authorList>
            <person name="Kim Y.-S."/>
            <person name="Kim S.-J."/>
            <person name="Jung H.-K."/>
            <person name="Kim K.-H."/>
        </authorList>
    </citation>
    <scope>NUCLEOTIDE SEQUENCE [LARGE SCALE GENOMIC DNA]</scope>
    <source>
        <strain evidence="1 2">PN3F2</strain>
    </source>
</reference>
<sequence length="215" mass="23379">MHFQNKYDLVIFDWDGTLMDSIGAIVESMQSAAKELSIDVPSERAIRDLIGLSLPKILDTLFGHLAHLHDSITERYRFHYLSGRFASPLFEGAEQLLSDLSDSGYTLAIATGKARQSLDRTLALSGVEHLFKASRCADETKSKPDPLMLHSLLAHFDVPAHRAVMIGDSVHDLNMANNAGIASIGVSYGANLVAQLTSANPIAIVDKVSDLALHL</sequence>
<dbReference type="SFLD" id="SFLDG01135">
    <property type="entry name" value="C1.5.6:_HAD__Beta-PGM__Phospha"/>
    <property type="match status" value="1"/>
</dbReference>
<name>A0A6G9QIV4_9GAMM</name>
<dbReference type="PANTHER" id="PTHR43434:SF24">
    <property type="entry name" value="HYDROLASE-RELATED"/>
    <property type="match status" value="1"/>
</dbReference>
<keyword evidence="1" id="KW-0378">Hydrolase</keyword>
<dbReference type="SUPFAM" id="SSF56784">
    <property type="entry name" value="HAD-like"/>
    <property type="match status" value="1"/>
</dbReference>
<dbReference type="InterPro" id="IPR041492">
    <property type="entry name" value="HAD_2"/>
</dbReference>
<accession>A0A6G9QIV4</accession>
<organism evidence="1 2">
    <name type="scientific">Shewanella aestuarii</name>
    <dbReference type="NCBI Taxonomy" id="1028752"/>
    <lineage>
        <taxon>Bacteria</taxon>
        <taxon>Pseudomonadati</taxon>
        <taxon>Pseudomonadota</taxon>
        <taxon>Gammaproteobacteria</taxon>
        <taxon>Alteromonadales</taxon>
        <taxon>Shewanellaceae</taxon>
        <taxon>Shewanella</taxon>
    </lineage>
</organism>